<evidence type="ECO:0000313" key="2">
    <source>
        <dbReference type="EMBL" id="KAK2187159.1"/>
    </source>
</evidence>
<dbReference type="AlphaFoldDB" id="A0AAD9UF97"/>
<name>A0AAD9UF97_RIDPI</name>
<comment type="caution">
    <text evidence="2">The sequence shown here is derived from an EMBL/GenBank/DDBJ whole genome shotgun (WGS) entry which is preliminary data.</text>
</comment>
<dbReference type="EMBL" id="JAODUO010000176">
    <property type="protein sequence ID" value="KAK2187159.1"/>
    <property type="molecule type" value="Genomic_DNA"/>
</dbReference>
<dbReference type="InterPro" id="IPR029021">
    <property type="entry name" value="Prot-tyrosine_phosphatase-like"/>
</dbReference>
<reference evidence="2" key="1">
    <citation type="journal article" date="2023" name="Mol. Biol. Evol.">
        <title>Third-Generation Sequencing Reveals the Adaptive Role of the Epigenome in Three Deep-Sea Polychaetes.</title>
        <authorList>
            <person name="Perez M."/>
            <person name="Aroh O."/>
            <person name="Sun Y."/>
            <person name="Lan Y."/>
            <person name="Juniper S.K."/>
            <person name="Young C.R."/>
            <person name="Angers B."/>
            <person name="Qian P.Y."/>
        </authorList>
    </citation>
    <scope>NUCLEOTIDE SEQUENCE</scope>
    <source>
        <strain evidence="2">R07B-5</strain>
    </source>
</reference>
<protein>
    <recommendedName>
        <fullName evidence="4">Tyrosine specific protein phosphatases domain-containing protein</fullName>
    </recommendedName>
</protein>
<sequence length="426" mass="47552">MRLRAIWGWTLLLACVCGVGGRLGSAFPSPKTWWTKQITRQVYAAGRLTGRQIKYAADAGFRTLVSLYQFEGNVSVGGDQLLSTPASRDVAVRLSEITFEAMPGMMSLVDVIQKFAEIRSHSPTPILVYCRTGRLASFVSLTSMMTAGLLSSDDVMIRGDSLGYNYGSMQHFMAALTTLSARATIMSSVPLVSLPSWQWLWAMKPVFRNWYVMGQFQRSDVSRLRQTGIGTVINCRAGVKMSSLEIPSQEEVNLLNIADFTGKQTTRTYYAGGRQTRRRLRMTRIDPDKPNEFISVNSRRNYEGRNAAEYGDEVGYNETLERIHMRQAGIQYHHTPVSYTTSSSMHVYSRADVSFYLSTWVNAGAGRNVVVHCDTGYRALQVALIGAGRQYGLPSSWAVQRARELGYHFDEETGQPVVKLLRAVLG</sequence>
<dbReference type="SUPFAM" id="SSF52799">
    <property type="entry name" value="(Phosphotyrosine protein) phosphatases II"/>
    <property type="match status" value="1"/>
</dbReference>
<dbReference type="PROSITE" id="PS51257">
    <property type="entry name" value="PROKAR_LIPOPROTEIN"/>
    <property type="match status" value="1"/>
</dbReference>
<keyword evidence="1" id="KW-0732">Signal</keyword>
<accession>A0AAD9UF97</accession>
<keyword evidence="3" id="KW-1185">Reference proteome</keyword>
<gene>
    <name evidence="2" type="ORF">NP493_173g02043</name>
</gene>
<evidence type="ECO:0008006" key="4">
    <source>
        <dbReference type="Google" id="ProtNLM"/>
    </source>
</evidence>
<dbReference type="Gene3D" id="3.90.190.10">
    <property type="entry name" value="Protein tyrosine phosphatase superfamily"/>
    <property type="match status" value="2"/>
</dbReference>
<feature type="chain" id="PRO_5042129759" description="Tyrosine specific protein phosphatases domain-containing protein" evidence="1">
    <location>
        <begin position="22"/>
        <end position="426"/>
    </location>
</feature>
<feature type="signal peptide" evidence="1">
    <location>
        <begin position="1"/>
        <end position="21"/>
    </location>
</feature>
<organism evidence="2 3">
    <name type="scientific">Ridgeia piscesae</name>
    <name type="common">Tubeworm</name>
    <dbReference type="NCBI Taxonomy" id="27915"/>
    <lineage>
        <taxon>Eukaryota</taxon>
        <taxon>Metazoa</taxon>
        <taxon>Spiralia</taxon>
        <taxon>Lophotrochozoa</taxon>
        <taxon>Annelida</taxon>
        <taxon>Polychaeta</taxon>
        <taxon>Sedentaria</taxon>
        <taxon>Canalipalpata</taxon>
        <taxon>Sabellida</taxon>
        <taxon>Siboglinidae</taxon>
        <taxon>Ridgeia</taxon>
    </lineage>
</organism>
<dbReference type="Proteomes" id="UP001209878">
    <property type="component" value="Unassembled WGS sequence"/>
</dbReference>
<evidence type="ECO:0000313" key="3">
    <source>
        <dbReference type="Proteomes" id="UP001209878"/>
    </source>
</evidence>
<evidence type="ECO:0000256" key="1">
    <source>
        <dbReference type="SAM" id="SignalP"/>
    </source>
</evidence>
<proteinExistence type="predicted"/>